<comment type="caution">
    <text evidence="2">The sequence shown here is derived from an EMBL/GenBank/DDBJ whole genome shotgun (WGS) entry which is preliminary data.</text>
</comment>
<evidence type="ECO:0000313" key="2">
    <source>
        <dbReference type="EMBL" id="OHT01108.1"/>
    </source>
</evidence>
<dbReference type="Proteomes" id="UP000179807">
    <property type="component" value="Unassembled WGS sequence"/>
</dbReference>
<keyword evidence="3" id="KW-1185">Reference proteome</keyword>
<reference evidence="2" key="1">
    <citation type="submission" date="2016-10" db="EMBL/GenBank/DDBJ databases">
        <authorList>
            <person name="Benchimol M."/>
            <person name="Almeida L.G."/>
            <person name="Vasconcelos A.T."/>
            <person name="Perreira-Neves A."/>
            <person name="Rosa I.A."/>
            <person name="Tasca T."/>
            <person name="Bogo M.R."/>
            <person name="de Souza W."/>
        </authorList>
    </citation>
    <scope>NUCLEOTIDE SEQUENCE [LARGE SCALE GENOMIC DNA]</scope>
    <source>
        <strain evidence="2">K</strain>
    </source>
</reference>
<sequence>MNFDYKSGINNQKERCRNINDSDSNEEDVENNDQSRICSEELSQECISIMERMESPVNTLYMNFGNETPIFSESFLQKFINYFQKSIILDLKLFQFIVNGPIENSTRLCLLGYLKCLYSFAPQTLPLIAELLEHASYKGRQVFVETGGIYILCYFVSQENLTFLISNILYRISKQEFDYFDDILPPNAFFPINCPFDTEQIFEFENFITRLISVQDSHILFFLFKSLINIFHRSEKAIAKLGSIVLDNIHTIFLLLTENNNYDMQRCLIEIISILSDNFDIDAFKIDLIQSYFHLITNGDYKIKTTIIPSFLSIIYNLPLKMVPDLINANIIHIFEELAYLENNKYIPDLIDSITDIASKVVMIKYEHQFNLNESLDLCFDILQNICGSENEKHAELAEDAIMMLQNICSSNKNDDDD</sequence>
<accession>A0A1J4JUB3</accession>
<feature type="region of interest" description="Disordered" evidence="1">
    <location>
        <begin position="16"/>
        <end position="35"/>
    </location>
</feature>
<dbReference type="Gene3D" id="1.25.10.10">
    <property type="entry name" value="Leucine-rich Repeat Variant"/>
    <property type="match status" value="1"/>
</dbReference>
<dbReference type="RefSeq" id="XP_068354244.1">
    <property type="nucleotide sequence ID" value="XM_068490253.1"/>
</dbReference>
<evidence type="ECO:0000313" key="3">
    <source>
        <dbReference type="Proteomes" id="UP000179807"/>
    </source>
</evidence>
<protein>
    <submittedName>
        <fullName evidence="2">Uncharacterized protein</fullName>
    </submittedName>
</protein>
<dbReference type="SUPFAM" id="SSF48371">
    <property type="entry name" value="ARM repeat"/>
    <property type="match status" value="1"/>
</dbReference>
<dbReference type="VEuPathDB" id="TrichDB:TRFO_01696"/>
<evidence type="ECO:0000256" key="1">
    <source>
        <dbReference type="SAM" id="MobiDB-lite"/>
    </source>
</evidence>
<name>A0A1J4JUB3_9EUKA</name>
<dbReference type="GeneID" id="94824957"/>
<organism evidence="2 3">
    <name type="scientific">Tritrichomonas foetus</name>
    <dbReference type="NCBI Taxonomy" id="1144522"/>
    <lineage>
        <taxon>Eukaryota</taxon>
        <taxon>Metamonada</taxon>
        <taxon>Parabasalia</taxon>
        <taxon>Tritrichomonadida</taxon>
        <taxon>Tritrichomonadidae</taxon>
        <taxon>Tritrichomonas</taxon>
    </lineage>
</organism>
<gene>
    <name evidence="2" type="ORF">TRFO_01696</name>
</gene>
<dbReference type="AlphaFoldDB" id="A0A1J4JUB3"/>
<dbReference type="InterPro" id="IPR011989">
    <property type="entry name" value="ARM-like"/>
</dbReference>
<dbReference type="InterPro" id="IPR016024">
    <property type="entry name" value="ARM-type_fold"/>
</dbReference>
<dbReference type="EMBL" id="MLAK01000926">
    <property type="protein sequence ID" value="OHT01108.1"/>
    <property type="molecule type" value="Genomic_DNA"/>
</dbReference>
<proteinExistence type="predicted"/>